<dbReference type="AlphaFoldDB" id="A0AAV9BXF2"/>
<protein>
    <submittedName>
        <fullName evidence="2">Uncharacterized protein</fullName>
    </submittedName>
</protein>
<keyword evidence="3" id="KW-1185">Reference proteome</keyword>
<dbReference type="EMBL" id="JAUJYN010000001">
    <property type="protein sequence ID" value="KAK1280792.1"/>
    <property type="molecule type" value="Genomic_DNA"/>
</dbReference>
<gene>
    <name evidence="2" type="ORF">QJS04_geneDACA019709</name>
</gene>
<organism evidence="2 3">
    <name type="scientific">Acorus gramineus</name>
    <name type="common">Dwarf sweet flag</name>
    <dbReference type="NCBI Taxonomy" id="55184"/>
    <lineage>
        <taxon>Eukaryota</taxon>
        <taxon>Viridiplantae</taxon>
        <taxon>Streptophyta</taxon>
        <taxon>Embryophyta</taxon>
        <taxon>Tracheophyta</taxon>
        <taxon>Spermatophyta</taxon>
        <taxon>Magnoliopsida</taxon>
        <taxon>Liliopsida</taxon>
        <taxon>Acoraceae</taxon>
        <taxon>Acorus</taxon>
    </lineage>
</organism>
<feature type="region of interest" description="Disordered" evidence="1">
    <location>
        <begin position="28"/>
        <end position="47"/>
    </location>
</feature>
<dbReference type="PANTHER" id="PTHR34962:SF3">
    <property type="entry name" value="ABC SUBFAMILY C PROTEIN"/>
    <property type="match status" value="1"/>
</dbReference>
<dbReference type="Proteomes" id="UP001179952">
    <property type="component" value="Unassembled WGS sequence"/>
</dbReference>
<evidence type="ECO:0000313" key="3">
    <source>
        <dbReference type="Proteomes" id="UP001179952"/>
    </source>
</evidence>
<sequence length="524" mass="57402">MKAVVAVGDPPWPSIAPCSRAHTTKKTLPYQIRLSSSPNPPSKRPNRLRPKLLRILTRKPYLPQQTLETHPSNLHFQSPPPQEPDFETAEAVVGTVAEAFPTVVEGHGGGLVRSLVELSPHFVALFVLQTICAVWLFGVPAADDRAAAAEEEEASEESALPSSEVEVRVSEIRTMAREARERERKERSGREREEEIGVLGEVDRKLVALQKRFRSGRENSMQNSVVDGKGTKDSSEKVKVVRGLSVPKGFGRSKDLNAVGDKRDGKIDLNGSLSSGPSNIGSPSSSPTKEVSSDYEGDERSSSSLGTSAVNTDYHSGHTEDLRNGPTLGGGSSHSTSGMSQSPSNISGKSLTSAQSKMLDMLGKPRTVEKKQDMSKILKNSNSSDDLRSRNSVGPKVKFDGPDNWWQNLPYVYAVLLRRKSDPEAPKGLYCLKMESDSDDRGVSSFTVAFQDRGDATNFCYILESFFEELGDLNADIVPLSIQEIKEEVESGIMKILVVRKRQLHLYAGQPLEDVEMALRSILE</sequence>
<comment type="caution">
    <text evidence="2">The sequence shown here is derived from an EMBL/GenBank/DDBJ whole genome shotgun (WGS) entry which is preliminary data.</text>
</comment>
<name>A0AAV9BXF2_ACOGR</name>
<feature type="compositionally biased region" description="Basic and acidic residues" evidence="1">
    <location>
        <begin position="229"/>
        <end position="239"/>
    </location>
</feature>
<accession>A0AAV9BXF2</accession>
<reference evidence="2" key="1">
    <citation type="journal article" date="2023" name="Nat. Commun.">
        <title>Diploid and tetraploid genomes of Acorus and the evolution of monocots.</title>
        <authorList>
            <person name="Ma L."/>
            <person name="Liu K.W."/>
            <person name="Li Z."/>
            <person name="Hsiao Y.Y."/>
            <person name="Qi Y."/>
            <person name="Fu T."/>
            <person name="Tang G.D."/>
            <person name="Zhang D."/>
            <person name="Sun W.H."/>
            <person name="Liu D.K."/>
            <person name="Li Y."/>
            <person name="Chen G.Z."/>
            <person name="Liu X.D."/>
            <person name="Liao X.Y."/>
            <person name="Jiang Y.T."/>
            <person name="Yu X."/>
            <person name="Hao Y."/>
            <person name="Huang J."/>
            <person name="Zhao X.W."/>
            <person name="Ke S."/>
            <person name="Chen Y.Y."/>
            <person name="Wu W.L."/>
            <person name="Hsu J.L."/>
            <person name="Lin Y.F."/>
            <person name="Huang M.D."/>
            <person name="Li C.Y."/>
            <person name="Huang L."/>
            <person name="Wang Z.W."/>
            <person name="Zhao X."/>
            <person name="Zhong W.Y."/>
            <person name="Peng D.H."/>
            <person name="Ahmad S."/>
            <person name="Lan S."/>
            <person name="Zhang J.S."/>
            <person name="Tsai W.C."/>
            <person name="Van de Peer Y."/>
            <person name="Liu Z.J."/>
        </authorList>
    </citation>
    <scope>NUCLEOTIDE SEQUENCE</scope>
    <source>
        <strain evidence="2">SCP</strain>
    </source>
</reference>
<dbReference type="PANTHER" id="PTHR34962">
    <property type="entry name" value="EMBRYO DEFECTIVE 1703-RELATED"/>
    <property type="match status" value="1"/>
</dbReference>
<feature type="region of interest" description="Disordered" evidence="1">
    <location>
        <begin position="366"/>
        <end position="395"/>
    </location>
</feature>
<feature type="compositionally biased region" description="Polar residues" evidence="1">
    <location>
        <begin position="302"/>
        <end position="314"/>
    </location>
</feature>
<feature type="region of interest" description="Disordered" evidence="1">
    <location>
        <begin position="218"/>
        <end position="352"/>
    </location>
</feature>
<reference evidence="2" key="2">
    <citation type="submission" date="2023-06" db="EMBL/GenBank/DDBJ databases">
        <authorList>
            <person name="Ma L."/>
            <person name="Liu K.-W."/>
            <person name="Li Z."/>
            <person name="Hsiao Y.-Y."/>
            <person name="Qi Y."/>
            <person name="Fu T."/>
            <person name="Tang G."/>
            <person name="Zhang D."/>
            <person name="Sun W.-H."/>
            <person name="Liu D.-K."/>
            <person name="Li Y."/>
            <person name="Chen G.-Z."/>
            <person name="Liu X.-D."/>
            <person name="Liao X.-Y."/>
            <person name="Jiang Y.-T."/>
            <person name="Yu X."/>
            <person name="Hao Y."/>
            <person name="Huang J."/>
            <person name="Zhao X.-W."/>
            <person name="Ke S."/>
            <person name="Chen Y.-Y."/>
            <person name="Wu W.-L."/>
            <person name="Hsu J.-L."/>
            <person name="Lin Y.-F."/>
            <person name="Huang M.-D."/>
            <person name="Li C.-Y."/>
            <person name="Huang L."/>
            <person name="Wang Z.-W."/>
            <person name="Zhao X."/>
            <person name="Zhong W.-Y."/>
            <person name="Peng D.-H."/>
            <person name="Ahmad S."/>
            <person name="Lan S."/>
            <person name="Zhang J.-S."/>
            <person name="Tsai W.-C."/>
            <person name="Van De Peer Y."/>
            <person name="Liu Z.-J."/>
        </authorList>
    </citation>
    <scope>NUCLEOTIDE SEQUENCE</scope>
    <source>
        <strain evidence="2">SCP</strain>
        <tissue evidence="2">Leaves</tissue>
    </source>
</reference>
<feature type="compositionally biased region" description="Low complexity" evidence="1">
    <location>
        <begin position="333"/>
        <end position="344"/>
    </location>
</feature>
<feature type="compositionally biased region" description="Basic and acidic residues" evidence="1">
    <location>
        <begin position="366"/>
        <end position="376"/>
    </location>
</feature>
<evidence type="ECO:0000256" key="1">
    <source>
        <dbReference type="SAM" id="MobiDB-lite"/>
    </source>
</evidence>
<evidence type="ECO:0000313" key="2">
    <source>
        <dbReference type="EMBL" id="KAK1280792.1"/>
    </source>
</evidence>
<feature type="compositionally biased region" description="Basic and acidic residues" evidence="1">
    <location>
        <begin position="252"/>
        <end position="267"/>
    </location>
</feature>
<proteinExistence type="predicted"/>
<feature type="compositionally biased region" description="Low complexity" evidence="1">
    <location>
        <begin position="269"/>
        <end position="287"/>
    </location>
</feature>